<sequence>MEMAPRSTATSSDQEPDVGAPKNRSLSCGEHREKVGSLARAKSMKQRDLKKKSRRKRKQSAAAANGDDGGLEDDDSKAEVERKIVALQRIVPGGADLGVDKLFEETAGYILVLQGQLKAMRALTNFFEGLEREKRKLGG</sequence>
<evidence type="ECO:0000256" key="4">
    <source>
        <dbReference type="ARBA" id="ARBA00023242"/>
    </source>
</evidence>
<evidence type="ECO:0000256" key="3">
    <source>
        <dbReference type="ARBA" id="ARBA00023163"/>
    </source>
</evidence>
<evidence type="ECO:0000313" key="6">
    <source>
        <dbReference type="EMBL" id="KAL3754807.1"/>
    </source>
</evidence>
<proteinExistence type="predicted"/>
<keyword evidence="4" id="KW-0539">Nucleus</keyword>
<organism evidence="6 7">
    <name type="scientific">Eucalyptus globulus</name>
    <name type="common">Tasmanian blue gum</name>
    <dbReference type="NCBI Taxonomy" id="34317"/>
    <lineage>
        <taxon>Eukaryota</taxon>
        <taxon>Viridiplantae</taxon>
        <taxon>Streptophyta</taxon>
        <taxon>Embryophyta</taxon>
        <taxon>Tracheophyta</taxon>
        <taxon>Spermatophyta</taxon>
        <taxon>Magnoliopsida</taxon>
        <taxon>eudicotyledons</taxon>
        <taxon>Gunneridae</taxon>
        <taxon>Pentapetalae</taxon>
        <taxon>rosids</taxon>
        <taxon>malvids</taxon>
        <taxon>Myrtales</taxon>
        <taxon>Myrtaceae</taxon>
        <taxon>Myrtoideae</taxon>
        <taxon>Eucalypteae</taxon>
        <taxon>Eucalyptus</taxon>
    </lineage>
</organism>
<comment type="caution">
    <text evidence="6">The sequence shown here is derived from an EMBL/GenBank/DDBJ whole genome shotgun (WGS) entry which is preliminary data.</text>
</comment>
<evidence type="ECO:0000313" key="7">
    <source>
        <dbReference type="Proteomes" id="UP001634007"/>
    </source>
</evidence>
<keyword evidence="7" id="KW-1185">Reference proteome</keyword>
<dbReference type="CDD" id="cd11444">
    <property type="entry name" value="bHLH_AtIBH1_like"/>
    <property type="match status" value="1"/>
</dbReference>
<dbReference type="InterPro" id="IPR044549">
    <property type="entry name" value="bHLH_AtIBH1-like"/>
</dbReference>
<dbReference type="GO" id="GO:0005634">
    <property type="term" value="C:nucleus"/>
    <property type="evidence" value="ECO:0007669"/>
    <property type="project" value="UniProtKB-SubCell"/>
</dbReference>
<keyword evidence="3" id="KW-0804">Transcription</keyword>
<comment type="subcellular location">
    <subcellularLocation>
        <location evidence="1">Nucleus</location>
    </subcellularLocation>
</comment>
<dbReference type="PANTHER" id="PTHR33124">
    <property type="entry name" value="TRANSCRIPTION FACTOR IBH1-LIKE 1"/>
    <property type="match status" value="1"/>
</dbReference>
<dbReference type="AlphaFoldDB" id="A0ABD3LXW3"/>
<protein>
    <submittedName>
        <fullName evidence="6">Uncharacterized protein</fullName>
    </submittedName>
</protein>
<gene>
    <name evidence="6" type="ORF">ACJRO7_001977</name>
</gene>
<feature type="region of interest" description="Disordered" evidence="5">
    <location>
        <begin position="1"/>
        <end position="77"/>
    </location>
</feature>
<dbReference type="EMBL" id="JBJKBG010000001">
    <property type="protein sequence ID" value="KAL3754807.1"/>
    <property type="molecule type" value="Genomic_DNA"/>
</dbReference>
<feature type="compositionally biased region" description="Basic residues" evidence="5">
    <location>
        <begin position="42"/>
        <end position="59"/>
    </location>
</feature>
<dbReference type="PANTHER" id="PTHR33124:SF43">
    <property type="entry name" value="TRANSCRIPTION FACTOR PAR2"/>
    <property type="match status" value="1"/>
</dbReference>
<evidence type="ECO:0000256" key="2">
    <source>
        <dbReference type="ARBA" id="ARBA00023015"/>
    </source>
</evidence>
<evidence type="ECO:0000256" key="1">
    <source>
        <dbReference type="ARBA" id="ARBA00004123"/>
    </source>
</evidence>
<accession>A0ABD3LXW3</accession>
<keyword evidence="2" id="KW-0805">Transcription regulation</keyword>
<name>A0ABD3LXW3_EUCGL</name>
<reference evidence="6 7" key="1">
    <citation type="submission" date="2024-11" db="EMBL/GenBank/DDBJ databases">
        <title>Chromosome-level genome assembly of Eucalyptus globulus Labill. provides insights into its genome evolution.</title>
        <authorList>
            <person name="Li X."/>
        </authorList>
    </citation>
    <scope>NUCLEOTIDE SEQUENCE [LARGE SCALE GENOMIC DNA]</scope>
    <source>
        <strain evidence="6">CL2024</strain>
        <tissue evidence="6">Fresh tender leaves</tissue>
    </source>
</reference>
<dbReference type="Proteomes" id="UP001634007">
    <property type="component" value="Unassembled WGS sequence"/>
</dbReference>
<evidence type="ECO:0000256" key="5">
    <source>
        <dbReference type="SAM" id="MobiDB-lite"/>
    </source>
</evidence>
<dbReference type="InterPro" id="IPR044660">
    <property type="entry name" value="IBH1-like"/>
</dbReference>